<dbReference type="Proteomes" id="UP001225316">
    <property type="component" value="Unassembled WGS sequence"/>
</dbReference>
<proteinExistence type="predicted"/>
<accession>A0ABU1B0E4</accession>
<feature type="non-terminal residue" evidence="1">
    <location>
        <position position="71"/>
    </location>
</feature>
<sequence>MFDVPNSVASILRIGERRFGLGYRSQCHRSQCGDWRSRGAAVQSVFRGPTFDVRRWALDVRRSLPFASVLR</sequence>
<organism evidence="1 2">
    <name type="scientific">Thalassobacterium maritimum</name>
    <dbReference type="NCBI Taxonomy" id="3041265"/>
    <lineage>
        <taxon>Bacteria</taxon>
        <taxon>Pseudomonadati</taxon>
        <taxon>Verrucomicrobiota</taxon>
        <taxon>Opitutia</taxon>
        <taxon>Puniceicoccales</taxon>
        <taxon>Coraliomargaritaceae</taxon>
        <taxon>Thalassobacterium</taxon>
    </lineage>
</organism>
<gene>
    <name evidence="1" type="ORF">QEH52_20245</name>
</gene>
<name>A0ABU1B0E4_9BACT</name>
<evidence type="ECO:0000313" key="1">
    <source>
        <dbReference type="EMBL" id="MDQ8209860.1"/>
    </source>
</evidence>
<evidence type="ECO:0000313" key="2">
    <source>
        <dbReference type="Proteomes" id="UP001225316"/>
    </source>
</evidence>
<dbReference type="EMBL" id="JARXHW010000254">
    <property type="protein sequence ID" value="MDQ8209860.1"/>
    <property type="molecule type" value="Genomic_DNA"/>
</dbReference>
<keyword evidence="2" id="KW-1185">Reference proteome</keyword>
<reference evidence="1 2" key="1">
    <citation type="submission" date="2023-04" db="EMBL/GenBank/DDBJ databases">
        <title>A novel bacteria isolated from coastal sediment.</title>
        <authorList>
            <person name="Liu X.-J."/>
            <person name="Du Z.-J."/>
        </authorList>
    </citation>
    <scope>NUCLEOTIDE SEQUENCE [LARGE SCALE GENOMIC DNA]</scope>
    <source>
        <strain evidence="1 2">SDUM461003</strain>
    </source>
</reference>
<comment type="caution">
    <text evidence="1">The sequence shown here is derived from an EMBL/GenBank/DDBJ whole genome shotgun (WGS) entry which is preliminary data.</text>
</comment>
<protein>
    <submittedName>
        <fullName evidence="1">Uncharacterized protein</fullName>
    </submittedName>
</protein>
<dbReference type="RefSeq" id="WP_308952774.1">
    <property type="nucleotide sequence ID" value="NZ_JARXHW010000254.1"/>
</dbReference>